<sequence>MARSVTTPRYNSKAPFNYEIDEVNKFLDNPRNVEFSYPRNKDWENRNTINRKKYENGRLRSPDYFPEKRSLNREHVNDFHGYNTYQTTQGQHISNGKTLANEVNDGRFEEYTPASSSSGYRFNRNDKSRKSSLKQALSSFVKLWRPQKHRDDPREGSRMYNGSKDFAVSAHAVNRSGSMKSNNPSLHRNHSFTAPRNRDRSQSINTREVNPQPRQLPPKQELVKEEKRLLQQRISAPEKPTRVVERPTPCKTGIANLGNTCYMNSVLQCLACTDKFAQLFVTDNYLKYLSHNYALDGSPTDPNGHKSVSVALAATLQNMWFNANTDNVALKLSHVIADNNPSFAHSFQQDAQEFLIWLLDKIHEEIKDEKCRNHCMVRAPLFNQESRSEDELADDALTRHQNGNCSIIMKLFCAQFRSSIECESCRFRNLSFDPYRNVSLTVTPVTNMHSFMITWISYDVERTRIRYELNMKVGSTIQEMLKLITKQPNMKDKLSVPCLQLTNGTLQLLEFKAQIPRSATIYLLEIPNTAAARSENEYVVALCTFASGLGYDSRRHGPPFVVVLHRLWNYNRVLSEIISRGSDLVRIDDHYTTTEQCKVVVGDNSVLDSQYREPIQVCVPDRFFKVIRLTVKVNTLYAEHFFEPVIPKPENSIMISAENFVTLEELLHDYVQPEVLEWKCNKCHRNKGKKQLKFHSLPSVLVFHMKRFHLEEDGSMRRNDRPLKIPLDGLDMKPYICRPDSKPNTLRNRPCKIDSEINNIDYSMLGADEYIYDLVGVVNHYGDRINSGHYTAITRNPLDGQWREFDDMRVTTLPANNIVYSSHAYLLFYEKRQPSIMSARLRPTQRHWFHDVSNEIEERCFKSRVNNFIKPENHASGVRTLPRPTWTSYVNENGTNKTQNPEVLLELQDRSRSLHNLSGIKHDNGNI</sequence>
<dbReference type="WBParaSite" id="JU765_v2.g14882.t1">
    <property type="protein sequence ID" value="JU765_v2.g14882.t1"/>
    <property type="gene ID" value="JU765_v2.g14882"/>
</dbReference>
<evidence type="ECO:0000313" key="1">
    <source>
        <dbReference type="Proteomes" id="UP000887576"/>
    </source>
</evidence>
<name>A0AC34QC68_9BILA</name>
<reference evidence="2" key="1">
    <citation type="submission" date="2022-11" db="UniProtKB">
        <authorList>
            <consortium name="WormBaseParasite"/>
        </authorList>
    </citation>
    <scope>IDENTIFICATION</scope>
</reference>
<organism evidence="1 2">
    <name type="scientific">Panagrolaimus sp. JU765</name>
    <dbReference type="NCBI Taxonomy" id="591449"/>
    <lineage>
        <taxon>Eukaryota</taxon>
        <taxon>Metazoa</taxon>
        <taxon>Ecdysozoa</taxon>
        <taxon>Nematoda</taxon>
        <taxon>Chromadorea</taxon>
        <taxon>Rhabditida</taxon>
        <taxon>Tylenchina</taxon>
        <taxon>Panagrolaimomorpha</taxon>
        <taxon>Panagrolaimoidea</taxon>
        <taxon>Panagrolaimidae</taxon>
        <taxon>Panagrolaimus</taxon>
    </lineage>
</organism>
<proteinExistence type="predicted"/>
<dbReference type="Proteomes" id="UP000887576">
    <property type="component" value="Unplaced"/>
</dbReference>
<protein>
    <submittedName>
        <fullName evidence="2">Ubiquitin carboxyl-terminal hydrolase</fullName>
    </submittedName>
</protein>
<evidence type="ECO:0000313" key="2">
    <source>
        <dbReference type="WBParaSite" id="JU765_v2.g14882.t1"/>
    </source>
</evidence>
<accession>A0AC34QC68</accession>